<feature type="compositionally biased region" description="Polar residues" evidence="1">
    <location>
        <begin position="714"/>
        <end position="727"/>
    </location>
</feature>
<feature type="region of interest" description="Disordered" evidence="1">
    <location>
        <begin position="711"/>
        <end position="736"/>
    </location>
</feature>
<dbReference type="Proteomes" id="UP000318297">
    <property type="component" value="Unassembled WGS sequence"/>
</dbReference>
<evidence type="ECO:0008006" key="5">
    <source>
        <dbReference type="Google" id="ProtNLM"/>
    </source>
</evidence>
<feature type="compositionally biased region" description="Polar residues" evidence="1">
    <location>
        <begin position="560"/>
        <end position="570"/>
    </location>
</feature>
<dbReference type="AlphaFoldDB" id="A0A561EAH8"/>
<proteinExistence type="predicted"/>
<keyword evidence="4" id="KW-1185">Reference proteome</keyword>
<feature type="chain" id="PRO_5022024825" description="Htaa protein" evidence="2">
    <location>
        <begin position="30"/>
        <end position="736"/>
    </location>
</feature>
<dbReference type="EMBL" id="VIVQ01000001">
    <property type="protein sequence ID" value="TWE12597.1"/>
    <property type="molecule type" value="Genomic_DNA"/>
</dbReference>
<feature type="region of interest" description="Disordered" evidence="1">
    <location>
        <begin position="66"/>
        <end position="86"/>
    </location>
</feature>
<feature type="compositionally biased region" description="Polar residues" evidence="1">
    <location>
        <begin position="69"/>
        <end position="83"/>
    </location>
</feature>
<name>A0A561EAH8_9MICO</name>
<evidence type="ECO:0000256" key="1">
    <source>
        <dbReference type="SAM" id="MobiDB-lite"/>
    </source>
</evidence>
<evidence type="ECO:0000313" key="3">
    <source>
        <dbReference type="EMBL" id="TWE12597.1"/>
    </source>
</evidence>
<dbReference type="RefSeq" id="WP_145226708.1">
    <property type="nucleotide sequence ID" value="NZ_VIVQ01000001.1"/>
</dbReference>
<feature type="region of interest" description="Disordered" evidence="1">
    <location>
        <begin position="236"/>
        <end position="276"/>
    </location>
</feature>
<feature type="signal peptide" evidence="2">
    <location>
        <begin position="1"/>
        <end position="29"/>
    </location>
</feature>
<evidence type="ECO:0000313" key="4">
    <source>
        <dbReference type="Proteomes" id="UP000318297"/>
    </source>
</evidence>
<gene>
    <name evidence="3" type="ORF">BKA23_1412</name>
</gene>
<protein>
    <recommendedName>
        <fullName evidence="5">Htaa protein</fullName>
    </recommendedName>
</protein>
<dbReference type="OrthoDB" id="3751446at2"/>
<sequence>MMKKTVPVTLVGAVAAAATALATGSAAHAAAPAHHSPMTHQVAAPSTSIPAAFRSASQAATRTHRGVVVSSQTTPTSQLTALPNGQFKLDTSAGPVRIQRGNGWVPINTTLQRGTDGMIRPVAATDQVAFSGGGTGPLVILGSGAHTTTLSLPLTLPTPVLSGSSATYRNIYPGVDLNLTATGTGYTETLVVRTAAAAANPHLATLRITATTRGMHLSKAHDGSLTLTGSGGQDFNAAPPAMWDSTNHPHLGPAPTATDPGGATITPMSTTVTTSSTTGASAASAVGAATTQNTIAIVPPKTALTGPGVTYPLYIDPSFNVTRSSFLTVTSGGYHYDDDSSEDLDVGDCDWSYCNGIGVARSFFDVNTTAFEGTTGVAHVSNAIVTVEEIWSAASTATDVNLEQTQGFPPTQTWPGPSSEGVLDTQASVAGYTGHAPAQVKFGDANVINAFQGLANAHGKTLYLGLVAPNEGDGDEWKRFSNVASDTTAQVFFDYAPATPTDLTIDPNDVVCGTYLTTDTPTFSAQSTDENPTGNTTPVGISFATFRDNLTDPTPVAGNKTKTPIVTTGSANGTATWDAATTDATNPGPLYPAHWEIQAQATSLATDSTQESSAWTTPLQFSYDPTAPAAPTITSNGGGSFTLNAPGAAGFAWALNSQEEPVPTSNQCTYNSTSSTGGLVTADSTGTASLTVPGWLPYNYLFVEAFTGSHVPSPESSTLPTDTASTTHHLELPNPR</sequence>
<accession>A0A561EAH8</accession>
<reference evidence="3 4" key="1">
    <citation type="submission" date="2019-06" db="EMBL/GenBank/DDBJ databases">
        <title>Sequencing the genomes of 1000 actinobacteria strains.</title>
        <authorList>
            <person name="Klenk H.-P."/>
        </authorList>
    </citation>
    <scope>NUCLEOTIDE SEQUENCE [LARGE SCALE GENOMIC DNA]</scope>
    <source>
        <strain evidence="3 4">DSM 19560</strain>
    </source>
</reference>
<keyword evidence="2" id="KW-0732">Signal</keyword>
<evidence type="ECO:0000256" key="2">
    <source>
        <dbReference type="SAM" id="SignalP"/>
    </source>
</evidence>
<organism evidence="3 4">
    <name type="scientific">Rudaeicoccus suwonensis</name>
    <dbReference type="NCBI Taxonomy" id="657409"/>
    <lineage>
        <taxon>Bacteria</taxon>
        <taxon>Bacillati</taxon>
        <taxon>Actinomycetota</taxon>
        <taxon>Actinomycetes</taxon>
        <taxon>Micrococcales</taxon>
        <taxon>Dermacoccaceae</taxon>
        <taxon>Rudaeicoccus</taxon>
    </lineage>
</organism>
<feature type="region of interest" description="Disordered" evidence="1">
    <location>
        <begin position="553"/>
        <end position="573"/>
    </location>
</feature>
<comment type="caution">
    <text evidence="3">The sequence shown here is derived from an EMBL/GenBank/DDBJ whole genome shotgun (WGS) entry which is preliminary data.</text>
</comment>